<dbReference type="GO" id="GO:0003993">
    <property type="term" value="F:acid phosphatase activity"/>
    <property type="evidence" value="ECO:0007669"/>
    <property type="project" value="UniProtKB-EC"/>
</dbReference>
<comment type="catalytic activity">
    <reaction evidence="1">
        <text>a phosphate monoester + H2O = an alcohol + phosphate</text>
        <dbReference type="Rhea" id="RHEA:15017"/>
        <dbReference type="ChEBI" id="CHEBI:15377"/>
        <dbReference type="ChEBI" id="CHEBI:30879"/>
        <dbReference type="ChEBI" id="CHEBI:43474"/>
        <dbReference type="ChEBI" id="CHEBI:67140"/>
        <dbReference type="EC" id="3.1.3.2"/>
    </reaction>
</comment>
<sequence>MWFVLVLAMLVGVEAVCGKDTSGCKVVEPSSEAKHIGLGDTELVLAFVMFRHGDRTPDDEELNLYPSEHHIPPNIFFPYGKKALTNKGKQRAYLTGKYLRQLYDGLVCRLYLPDQVKIRTTEYARTQMTALAALSGLYPPEPAQKWNPTLDWQPIPYSTTPFAEDDLMYWYNCPRYLSLKDQMYGKPEIKKWLDPYEGLFKYMTEHAGTNITTPEDVFNLDNLFQTLSNVGLDPPKWAQDVMPKIKDMTKIEYAVQYYNSELIKLASGVLMQFILNATDSVVENPEKRIEPKLYLISAHENNVAGLMAAARVFEAHQPKYGSTFSLELRKNLKTRRYGITAIYARDAGGPGTLLPINGCGGQPVCDYEQFVTLMQDVIWSKEEFYKACKTPL</sequence>
<evidence type="ECO:0000256" key="8">
    <source>
        <dbReference type="SAM" id="SignalP"/>
    </source>
</evidence>
<evidence type="ECO:0000256" key="4">
    <source>
        <dbReference type="ARBA" id="ARBA00022729"/>
    </source>
</evidence>
<feature type="chain" id="PRO_5036434245" description="acid phosphatase" evidence="8">
    <location>
        <begin position="16"/>
        <end position="392"/>
    </location>
</feature>
<dbReference type="Pfam" id="PF00328">
    <property type="entry name" value="His_Phos_2"/>
    <property type="match status" value="1"/>
</dbReference>
<keyword evidence="6" id="KW-1015">Disulfide bond</keyword>
<dbReference type="CDD" id="cd07061">
    <property type="entry name" value="HP_HAP_like"/>
    <property type="match status" value="1"/>
</dbReference>
<name>A0A8S0ZES9_ARCPL</name>
<keyword evidence="5" id="KW-0378">Hydrolase</keyword>
<dbReference type="Proteomes" id="UP000494256">
    <property type="component" value="Unassembled WGS sequence"/>
</dbReference>
<dbReference type="PANTHER" id="PTHR11567">
    <property type="entry name" value="ACID PHOSPHATASE-RELATED"/>
    <property type="match status" value="1"/>
</dbReference>
<proteinExistence type="inferred from homology"/>
<dbReference type="EMBL" id="CADEBC010000540">
    <property type="protein sequence ID" value="CAB3249800.1"/>
    <property type="molecule type" value="Genomic_DNA"/>
</dbReference>
<protein>
    <recommendedName>
        <fullName evidence="3">acid phosphatase</fullName>
        <ecNumber evidence="3">3.1.3.2</ecNumber>
    </recommendedName>
</protein>
<evidence type="ECO:0000313" key="9">
    <source>
        <dbReference type="EMBL" id="CAB3231241.1"/>
    </source>
</evidence>
<evidence type="ECO:0000313" key="10">
    <source>
        <dbReference type="EMBL" id="CAB3249800.1"/>
    </source>
</evidence>
<dbReference type="InterPro" id="IPR029033">
    <property type="entry name" value="His_PPase_superfam"/>
</dbReference>
<feature type="signal peptide" evidence="8">
    <location>
        <begin position="1"/>
        <end position="15"/>
    </location>
</feature>
<evidence type="ECO:0000256" key="5">
    <source>
        <dbReference type="ARBA" id="ARBA00022801"/>
    </source>
</evidence>
<reference evidence="11 12" key="1">
    <citation type="submission" date="2020-04" db="EMBL/GenBank/DDBJ databases">
        <authorList>
            <person name="Wallbank WR R."/>
            <person name="Pardo Diaz C."/>
            <person name="Kozak K."/>
            <person name="Martin S."/>
            <person name="Jiggins C."/>
            <person name="Moest M."/>
            <person name="Warren A I."/>
            <person name="Byers J.R.P. K."/>
            <person name="Montejo-Kovacevich G."/>
            <person name="Yen C E."/>
        </authorList>
    </citation>
    <scope>NUCLEOTIDE SEQUENCE [LARGE SCALE GENOMIC DNA]</scope>
</reference>
<dbReference type="EMBL" id="CADEBD010000288">
    <property type="protein sequence ID" value="CAB3231241.1"/>
    <property type="molecule type" value="Genomic_DNA"/>
</dbReference>
<dbReference type="SUPFAM" id="SSF53254">
    <property type="entry name" value="Phosphoglycerate mutase-like"/>
    <property type="match status" value="1"/>
</dbReference>
<gene>
    <name evidence="10" type="ORF">APLA_LOCUS12287</name>
    <name evidence="9" type="ORF">APLA_LOCUS5080</name>
</gene>
<accession>A0A8S0ZES9</accession>
<dbReference type="PANTHER" id="PTHR11567:SF211">
    <property type="entry name" value="PROSTATIC ACID PHOSPHATASE"/>
    <property type="match status" value="1"/>
</dbReference>
<evidence type="ECO:0000256" key="3">
    <source>
        <dbReference type="ARBA" id="ARBA00012646"/>
    </source>
</evidence>
<dbReference type="InterPro" id="IPR033379">
    <property type="entry name" value="Acid_Pase_AS"/>
</dbReference>
<evidence type="ECO:0000313" key="12">
    <source>
        <dbReference type="Proteomes" id="UP000494256"/>
    </source>
</evidence>
<organism evidence="9 12">
    <name type="scientific">Arctia plantaginis</name>
    <name type="common">Wood tiger moth</name>
    <name type="synonym">Phalaena plantaginis</name>
    <dbReference type="NCBI Taxonomy" id="874455"/>
    <lineage>
        <taxon>Eukaryota</taxon>
        <taxon>Metazoa</taxon>
        <taxon>Ecdysozoa</taxon>
        <taxon>Arthropoda</taxon>
        <taxon>Hexapoda</taxon>
        <taxon>Insecta</taxon>
        <taxon>Pterygota</taxon>
        <taxon>Neoptera</taxon>
        <taxon>Endopterygota</taxon>
        <taxon>Lepidoptera</taxon>
        <taxon>Glossata</taxon>
        <taxon>Ditrysia</taxon>
        <taxon>Noctuoidea</taxon>
        <taxon>Erebidae</taxon>
        <taxon>Arctiinae</taxon>
        <taxon>Arctia</taxon>
    </lineage>
</organism>
<dbReference type="PROSITE" id="PS00616">
    <property type="entry name" value="HIS_ACID_PHOSPHAT_1"/>
    <property type="match status" value="1"/>
</dbReference>
<evidence type="ECO:0000256" key="6">
    <source>
        <dbReference type="ARBA" id="ARBA00023157"/>
    </source>
</evidence>
<dbReference type="AlphaFoldDB" id="A0A8S0ZES9"/>
<evidence type="ECO:0000256" key="1">
    <source>
        <dbReference type="ARBA" id="ARBA00000032"/>
    </source>
</evidence>
<evidence type="ECO:0000256" key="2">
    <source>
        <dbReference type="ARBA" id="ARBA00005375"/>
    </source>
</evidence>
<dbReference type="InterPro" id="IPR050645">
    <property type="entry name" value="Histidine_acid_phosphatase"/>
</dbReference>
<dbReference type="EC" id="3.1.3.2" evidence="3"/>
<dbReference type="InterPro" id="IPR000560">
    <property type="entry name" value="His_Pase_clade-2"/>
</dbReference>
<dbReference type="Gene3D" id="3.40.50.1240">
    <property type="entry name" value="Phosphoglycerate mutase-like"/>
    <property type="match status" value="1"/>
</dbReference>
<keyword evidence="7" id="KW-0325">Glycoprotein</keyword>
<comment type="similarity">
    <text evidence="2">Belongs to the histidine acid phosphatase family.</text>
</comment>
<dbReference type="Proteomes" id="UP000494106">
    <property type="component" value="Unassembled WGS sequence"/>
</dbReference>
<keyword evidence="4 8" id="KW-0732">Signal</keyword>
<evidence type="ECO:0000313" key="11">
    <source>
        <dbReference type="Proteomes" id="UP000494106"/>
    </source>
</evidence>
<evidence type="ECO:0000256" key="7">
    <source>
        <dbReference type="ARBA" id="ARBA00023180"/>
    </source>
</evidence>
<keyword evidence="11" id="KW-1185">Reference proteome</keyword>
<comment type="caution">
    <text evidence="9">The sequence shown here is derived from an EMBL/GenBank/DDBJ whole genome shotgun (WGS) entry which is preliminary data.</text>
</comment>
<dbReference type="OrthoDB" id="10257284at2759"/>